<accession>A0A1R0GRK5</accession>
<organism evidence="1 2">
    <name type="scientific">Smittium mucronatum</name>
    <dbReference type="NCBI Taxonomy" id="133383"/>
    <lineage>
        <taxon>Eukaryota</taxon>
        <taxon>Fungi</taxon>
        <taxon>Fungi incertae sedis</taxon>
        <taxon>Zoopagomycota</taxon>
        <taxon>Kickxellomycotina</taxon>
        <taxon>Harpellomycetes</taxon>
        <taxon>Harpellales</taxon>
        <taxon>Legeriomycetaceae</taxon>
        <taxon>Smittium</taxon>
    </lineage>
</organism>
<proteinExistence type="predicted"/>
<dbReference type="EMBL" id="LSSL01004327">
    <property type="protein sequence ID" value="OLY79537.1"/>
    <property type="molecule type" value="Genomic_DNA"/>
</dbReference>
<sequence length="67" mass="7223">MSFQAKNNGKGKVPAGSHSALDVRNEAVLENQNDIRLQDLSKKVSLLRGAGIPQLPSLTLTPPPLQY</sequence>
<keyword evidence="2" id="KW-1185">Reference proteome</keyword>
<dbReference type="AlphaFoldDB" id="A0A1R0GRK5"/>
<dbReference type="OrthoDB" id="5596416at2759"/>
<gene>
    <name evidence="1" type="ORF">AYI68_g6391</name>
</gene>
<evidence type="ECO:0000313" key="2">
    <source>
        <dbReference type="Proteomes" id="UP000187455"/>
    </source>
</evidence>
<comment type="caution">
    <text evidence="1">The sequence shown here is derived from an EMBL/GenBank/DDBJ whole genome shotgun (WGS) entry which is preliminary data.</text>
</comment>
<dbReference type="Proteomes" id="UP000187455">
    <property type="component" value="Unassembled WGS sequence"/>
</dbReference>
<evidence type="ECO:0000313" key="1">
    <source>
        <dbReference type="EMBL" id="OLY79537.1"/>
    </source>
</evidence>
<reference evidence="1 2" key="1">
    <citation type="journal article" date="2016" name="Mol. Biol. Evol.">
        <title>Genome-Wide Survey of Gut Fungi (Harpellales) Reveals the First Horizontally Transferred Ubiquitin Gene from a Mosquito Host.</title>
        <authorList>
            <person name="Wang Y."/>
            <person name="White M.M."/>
            <person name="Kvist S."/>
            <person name="Moncalvo J.M."/>
        </authorList>
    </citation>
    <scope>NUCLEOTIDE SEQUENCE [LARGE SCALE GENOMIC DNA]</scope>
    <source>
        <strain evidence="1 2">ALG-7-W6</strain>
    </source>
</reference>
<protein>
    <submittedName>
        <fullName evidence="1">Uncharacterized protein</fullName>
    </submittedName>
</protein>
<name>A0A1R0GRK5_9FUNG</name>